<organism evidence="2 3">
    <name type="scientific">Tsuneonella deserti</name>
    <dbReference type="NCBI Taxonomy" id="2035528"/>
    <lineage>
        <taxon>Bacteria</taxon>
        <taxon>Pseudomonadati</taxon>
        <taxon>Pseudomonadota</taxon>
        <taxon>Alphaproteobacteria</taxon>
        <taxon>Sphingomonadales</taxon>
        <taxon>Erythrobacteraceae</taxon>
        <taxon>Tsuneonella</taxon>
    </lineage>
</organism>
<evidence type="ECO:0000313" key="3">
    <source>
        <dbReference type="Proteomes" id="UP000619041"/>
    </source>
</evidence>
<gene>
    <name evidence="2" type="ORF">GCM10011515_25540</name>
</gene>
<dbReference type="Gene3D" id="2.40.10.220">
    <property type="entry name" value="predicted glycosyltransferase like domains"/>
    <property type="match status" value="1"/>
</dbReference>
<dbReference type="Pfam" id="PF07238">
    <property type="entry name" value="PilZ"/>
    <property type="match status" value="1"/>
</dbReference>
<protein>
    <recommendedName>
        <fullName evidence="1">PilZ domain-containing protein</fullName>
    </recommendedName>
</protein>
<sequence length="215" mass="23642">MELGRIEVPEEVHPVSAEERDAPRFTLLIRAAKLIAAQGEFVCVIRDVSQSGVSLRGFHALPVSDSLWLELQSGERYAIRPVWSRGLEAGFRFLHPVEVGAVVAEAGRFPRRQLRLAISFGVELAFLGGRMRAQVVNLSQQGARIECDGLLAIDQPLRLCSGPLPEVRARVRWRQGREYGLVFDDTFSLSQLAVFAAGAQCPDLLAGPTGVGQRR</sequence>
<dbReference type="RefSeq" id="WP_188645477.1">
    <property type="nucleotide sequence ID" value="NZ_BMKL01000001.1"/>
</dbReference>
<keyword evidence="3" id="KW-1185">Reference proteome</keyword>
<feature type="domain" description="PilZ" evidence="1">
    <location>
        <begin position="111"/>
        <end position="186"/>
    </location>
</feature>
<evidence type="ECO:0000313" key="2">
    <source>
        <dbReference type="EMBL" id="GGE04835.1"/>
    </source>
</evidence>
<name>A0ABQ1SCJ3_9SPHN</name>
<dbReference type="Proteomes" id="UP000619041">
    <property type="component" value="Unassembled WGS sequence"/>
</dbReference>
<dbReference type="SUPFAM" id="SSF141371">
    <property type="entry name" value="PilZ domain-like"/>
    <property type="match status" value="2"/>
</dbReference>
<comment type="caution">
    <text evidence="2">The sequence shown here is derived from an EMBL/GenBank/DDBJ whole genome shotgun (WGS) entry which is preliminary data.</text>
</comment>
<proteinExistence type="predicted"/>
<accession>A0ABQ1SCJ3</accession>
<evidence type="ECO:0000259" key="1">
    <source>
        <dbReference type="Pfam" id="PF07238"/>
    </source>
</evidence>
<dbReference type="InterPro" id="IPR009875">
    <property type="entry name" value="PilZ_domain"/>
</dbReference>
<dbReference type="EMBL" id="BMKL01000001">
    <property type="protein sequence ID" value="GGE04835.1"/>
    <property type="molecule type" value="Genomic_DNA"/>
</dbReference>
<reference evidence="3" key="1">
    <citation type="journal article" date="2019" name="Int. J. Syst. Evol. Microbiol.">
        <title>The Global Catalogue of Microorganisms (GCM) 10K type strain sequencing project: providing services to taxonomists for standard genome sequencing and annotation.</title>
        <authorList>
            <consortium name="The Broad Institute Genomics Platform"/>
            <consortium name="The Broad Institute Genome Sequencing Center for Infectious Disease"/>
            <person name="Wu L."/>
            <person name="Ma J."/>
        </authorList>
    </citation>
    <scope>NUCLEOTIDE SEQUENCE [LARGE SCALE GENOMIC DNA]</scope>
    <source>
        <strain evidence="3">CGMCC 1.15959</strain>
    </source>
</reference>